<sequence>MTIVQGALPALARFADEEFNPDTVTPGVIGFFSIFFIAVATVLLILDMVRRIRRTNYRAEVQERLAAEVAAQAAGAGSAAGSASGAGTSSPSGSSRDSGAPSKG</sequence>
<reference evidence="3 4" key="1">
    <citation type="submission" date="2017-11" db="EMBL/GenBank/DDBJ databases">
        <title>Genomic Encyclopedia of Archaeal and Bacterial Type Strains, Phase II (KMG-II): From Individual Species to Whole Genera.</title>
        <authorList>
            <person name="Goeker M."/>
        </authorList>
    </citation>
    <scope>NUCLEOTIDE SEQUENCE [LARGE SCALE GENOMIC DNA]</scope>
    <source>
        <strain evidence="3 4">DSM 25625</strain>
    </source>
</reference>
<dbReference type="EMBL" id="PGFB01000003">
    <property type="protein sequence ID" value="PJJ62212.1"/>
    <property type="molecule type" value="Genomic_DNA"/>
</dbReference>
<protein>
    <submittedName>
        <fullName evidence="3">Uncharacterized protein</fullName>
    </submittedName>
</protein>
<name>A0A2M9BW83_9MICO</name>
<keyword evidence="2" id="KW-1133">Transmembrane helix</keyword>
<comment type="caution">
    <text evidence="3">The sequence shown here is derived from an EMBL/GenBank/DDBJ whole genome shotgun (WGS) entry which is preliminary data.</text>
</comment>
<evidence type="ECO:0000313" key="3">
    <source>
        <dbReference type="EMBL" id="PJJ62212.1"/>
    </source>
</evidence>
<evidence type="ECO:0000256" key="1">
    <source>
        <dbReference type="SAM" id="MobiDB-lite"/>
    </source>
</evidence>
<evidence type="ECO:0000256" key="2">
    <source>
        <dbReference type="SAM" id="Phobius"/>
    </source>
</evidence>
<feature type="region of interest" description="Disordered" evidence="1">
    <location>
        <begin position="77"/>
        <end position="104"/>
    </location>
</feature>
<organism evidence="3 4">
    <name type="scientific">Compostimonas suwonensis</name>
    <dbReference type="NCBI Taxonomy" id="1048394"/>
    <lineage>
        <taxon>Bacteria</taxon>
        <taxon>Bacillati</taxon>
        <taxon>Actinomycetota</taxon>
        <taxon>Actinomycetes</taxon>
        <taxon>Micrococcales</taxon>
        <taxon>Microbacteriaceae</taxon>
        <taxon>Compostimonas</taxon>
    </lineage>
</organism>
<feature type="transmembrane region" description="Helical" evidence="2">
    <location>
        <begin position="28"/>
        <end position="49"/>
    </location>
</feature>
<proteinExistence type="predicted"/>
<dbReference type="RefSeq" id="WP_100344799.1">
    <property type="nucleotide sequence ID" value="NZ_PGFB01000003.1"/>
</dbReference>
<keyword evidence="2" id="KW-0812">Transmembrane</keyword>
<keyword evidence="2" id="KW-0472">Membrane</keyword>
<accession>A0A2M9BW83</accession>
<gene>
    <name evidence="3" type="ORF">CLV54_2009</name>
</gene>
<dbReference type="AlphaFoldDB" id="A0A2M9BW83"/>
<evidence type="ECO:0000313" key="4">
    <source>
        <dbReference type="Proteomes" id="UP000230161"/>
    </source>
</evidence>
<dbReference type="Proteomes" id="UP000230161">
    <property type="component" value="Unassembled WGS sequence"/>
</dbReference>
<dbReference type="OrthoDB" id="5122705at2"/>
<keyword evidence="4" id="KW-1185">Reference proteome</keyword>